<gene>
    <name evidence="1" type="ORF">VN97_g11895</name>
</gene>
<dbReference type="AlphaFoldDB" id="A0AAI9T7B8"/>
<keyword evidence="2" id="KW-1185">Reference proteome</keyword>
<reference evidence="1" key="1">
    <citation type="submission" date="2015-06" db="EMBL/GenBank/DDBJ databases">
        <authorList>
            <person name="Nguyen H."/>
        </authorList>
    </citation>
    <scope>NUCLEOTIDE SEQUENCE</scope>
    <source>
        <strain evidence="1">DAOM 180753</strain>
    </source>
</reference>
<evidence type="ECO:0000313" key="2">
    <source>
        <dbReference type="Proteomes" id="UP001227192"/>
    </source>
</evidence>
<organism evidence="1 2">
    <name type="scientific">Penicillium thymicola</name>
    <dbReference type="NCBI Taxonomy" id="293382"/>
    <lineage>
        <taxon>Eukaryota</taxon>
        <taxon>Fungi</taxon>
        <taxon>Dikarya</taxon>
        <taxon>Ascomycota</taxon>
        <taxon>Pezizomycotina</taxon>
        <taxon>Eurotiomycetes</taxon>
        <taxon>Eurotiomycetidae</taxon>
        <taxon>Eurotiales</taxon>
        <taxon>Aspergillaceae</taxon>
        <taxon>Penicillium</taxon>
    </lineage>
</organism>
<protein>
    <submittedName>
        <fullName evidence="1">Uncharacterized protein</fullName>
    </submittedName>
</protein>
<name>A0AAI9T7B8_PENTH</name>
<evidence type="ECO:0000313" key="1">
    <source>
        <dbReference type="EMBL" id="KAJ9481580.1"/>
    </source>
</evidence>
<reference evidence="1" key="2">
    <citation type="journal article" date="2016" name="Fungal Biol.">
        <title>Ochratoxin A production by Penicillium thymicola.</title>
        <authorList>
            <person name="Nguyen H.D.T."/>
            <person name="McMullin D.R."/>
            <person name="Ponomareva E."/>
            <person name="Riley R."/>
            <person name="Pomraning K.R."/>
            <person name="Baker S.E."/>
            <person name="Seifert K.A."/>
        </authorList>
    </citation>
    <scope>NUCLEOTIDE SEQUENCE</scope>
    <source>
        <strain evidence="1">DAOM 180753</strain>
    </source>
</reference>
<dbReference type="Proteomes" id="UP001227192">
    <property type="component" value="Unassembled WGS sequence"/>
</dbReference>
<dbReference type="EMBL" id="LACB01000740">
    <property type="protein sequence ID" value="KAJ9481580.1"/>
    <property type="molecule type" value="Genomic_DNA"/>
</dbReference>
<comment type="caution">
    <text evidence="1">The sequence shown here is derived from an EMBL/GenBank/DDBJ whole genome shotgun (WGS) entry which is preliminary data.</text>
</comment>
<accession>A0AAI9T7B8</accession>
<sequence length="69" mass="8051">MSYMQVKWRAVFGLHVMAGGSSYRGAYNTKPYLPYKYSPTPKLAAKRSAYCIEHVYYDFKFFLLQLPSL</sequence>
<proteinExistence type="predicted"/>